<dbReference type="GO" id="GO:0030295">
    <property type="term" value="F:protein kinase activator activity"/>
    <property type="evidence" value="ECO:0007669"/>
    <property type="project" value="TreeGrafter"/>
</dbReference>
<dbReference type="InterPro" id="IPR050351">
    <property type="entry name" value="BphY/WalK/GraS-like"/>
</dbReference>
<dbReference type="Gene3D" id="1.10.287.130">
    <property type="match status" value="1"/>
</dbReference>
<dbReference type="SUPFAM" id="SSF55874">
    <property type="entry name" value="ATPase domain of HSP90 chaperone/DNA topoisomerase II/histidine kinase"/>
    <property type="match status" value="1"/>
</dbReference>
<keyword evidence="13" id="KW-1185">Reference proteome</keyword>
<dbReference type="Pfam" id="PF00512">
    <property type="entry name" value="HisKA"/>
    <property type="match status" value="1"/>
</dbReference>
<evidence type="ECO:0000256" key="6">
    <source>
        <dbReference type="PROSITE-ProRule" id="PRU00169"/>
    </source>
</evidence>
<keyword evidence="5 11" id="KW-0418">Kinase</keyword>
<dbReference type="SUPFAM" id="SSF47384">
    <property type="entry name" value="Homodimeric domain of signal transducing histidine kinase"/>
    <property type="match status" value="1"/>
</dbReference>
<keyword evidence="7" id="KW-0175">Coiled coil</keyword>
<dbReference type="Proteomes" id="UP000619376">
    <property type="component" value="Unassembled WGS sequence"/>
</dbReference>
<evidence type="ECO:0000313" key="12">
    <source>
        <dbReference type="Proteomes" id="UP000539473"/>
    </source>
</evidence>
<dbReference type="CDD" id="cd00082">
    <property type="entry name" value="HisKA"/>
    <property type="match status" value="1"/>
</dbReference>
<proteinExistence type="predicted"/>
<organism evidence="11 12">
    <name type="scientific">Deinococcus metalli</name>
    <dbReference type="NCBI Taxonomy" id="1141878"/>
    <lineage>
        <taxon>Bacteria</taxon>
        <taxon>Thermotogati</taxon>
        <taxon>Deinococcota</taxon>
        <taxon>Deinococci</taxon>
        <taxon>Deinococcales</taxon>
        <taxon>Deinococcaceae</taxon>
        <taxon>Deinococcus</taxon>
    </lineage>
</organism>
<dbReference type="SMART" id="SM00448">
    <property type="entry name" value="REC"/>
    <property type="match status" value="1"/>
</dbReference>
<dbReference type="EC" id="2.7.13.3" evidence="2"/>
<keyword evidence="3 6" id="KW-0597">Phosphoprotein</keyword>
<dbReference type="RefSeq" id="WP_229831939.1">
    <property type="nucleotide sequence ID" value="NZ_BNAJ01000004.1"/>
</dbReference>
<feature type="modified residue" description="4-aspartylphosphate" evidence="6">
    <location>
        <position position="55"/>
    </location>
</feature>
<dbReference type="PANTHER" id="PTHR42878">
    <property type="entry name" value="TWO-COMPONENT HISTIDINE KINASE"/>
    <property type="match status" value="1"/>
</dbReference>
<dbReference type="SMART" id="SM00388">
    <property type="entry name" value="HisKA"/>
    <property type="match status" value="1"/>
</dbReference>
<dbReference type="Gene3D" id="3.40.50.2300">
    <property type="match status" value="1"/>
</dbReference>
<protein>
    <recommendedName>
        <fullName evidence="2">histidine kinase</fullName>
        <ecNumber evidence="2">2.7.13.3</ecNumber>
    </recommendedName>
</protein>
<dbReference type="GO" id="GO:0000156">
    <property type="term" value="F:phosphorelay response regulator activity"/>
    <property type="evidence" value="ECO:0007669"/>
    <property type="project" value="TreeGrafter"/>
</dbReference>
<name>A0A7W8KDW5_9DEIO</name>
<dbReference type="InterPro" id="IPR004358">
    <property type="entry name" value="Sig_transdc_His_kin-like_C"/>
</dbReference>
<evidence type="ECO:0000256" key="4">
    <source>
        <dbReference type="ARBA" id="ARBA00022679"/>
    </source>
</evidence>
<feature type="domain" description="Histidine kinase" evidence="8">
    <location>
        <begin position="177"/>
        <end position="391"/>
    </location>
</feature>
<dbReference type="InterPro" id="IPR011006">
    <property type="entry name" value="CheY-like_superfamily"/>
</dbReference>
<dbReference type="SMART" id="SM00387">
    <property type="entry name" value="HATPase_c"/>
    <property type="match status" value="1"/>
</dbReference>
<reference evidence="10" key="4">
    <citation type="submission" date="2024-05" db="EMBL/GenBank/DDBJ databases">
        <authorList>
            <person name="Sun Q."/>
            <person name="Zhou Y."/>
        </authorList>
    </citation>
    <scope>NUCLEOTIDE SEQUENCE</scope>
    <source>
        <strain evidence="10">CGMCC 1.18437</strain>
    </source>
</reference>
<evidence type="ECO:0000256" key="2">
    <source>
        <dbReference type="ARBA" id="ARBA00012438"/>
    </source>
</evidence>
<dbReference type="Pfam" id="PF02518">
    <property type="entry name" value="HATPase_c"/>
    <property type="match status" value="1"/>
</dbReference>
<dbReference type="InterPro" id="IPR001789">
    <property type="entry name" value="Sig_transdc_resp-reg_receiver"/>
</dbReference>
<dbReference type="InterPro" id="IPR003661">
    <property type="entry name" value="HisK_dim/P_dom"/>
</dbReference>
<accession>A0A7W8KDW5</accession>
<evidence type="ECO:0000313" key="13">
    <source>
        <dbReference type="Proteomes" id="UP000619376"/>
    </source>
</evidence>
<evidence type="ECO:0000259" key="8">
    <source>
        <dbReference type="PROSITE" id="PS50109"/>
    </source>
</evidence>
<evidence type="ECO:0000313" key="11">
    <source>
        <dbReference type="EMBL" id="MBB5376392.1"/>
    </source>
</evidence>
<evidence type="ECO:0000256" key="5">
    <source>
        <dbReference type="ARBA" id="ARBA00022777"/>
    </source>
</evidence>
<evidence type="ECO:0000259" key="9">
    <source>
        <dbReference type="PROSITE" id="PS50110"/>
    </source>
</evidence>
<dbReference type="SUPFAM" id="SSF52172">
    <property type="entry name" value="CheY-like"/>
    <property type="match status" value="1"/>
</dbReference>
<dbReference type="EMBL" id="BNAJ01000004">
    <property type="protein sequence ID" value="GHF44405.1"/>
    <property type="molecule type" value="Genomic_DNA"/>
</dbReference>
<gene>
    <name evidence="10" type="ORF">GCM10017781_21130</name>
    <name evidence="11" type="ORF">HNQ07_001856</name>
</gene>
<evidence type="ECO:0000256" key="7">
    <source>
        <dbReference type="SAM" id="Coils"/>
    </source>
</evidence>
<dbReference type="InterPro" id="IPR036890">
    <property type="entry name" value="HATPase_C_sf"/>
</dbReference>
<dbReference type="FunFam" id="3.30.565.10:FF:000006">
    <property type="entry name" value="Sensor histidine kinase WalK"/>
    <property type="match status" value="1"/>
</dbReference>
<dbReference type="PANTHER" id="PTHR42878:SF15">
    <property type="entry name" value="BACTERIOPHYTOCHROME"/>
    <property type="match status" value="1"/>
</dbReference>
<dbReference type="Pfam" id="PF00072">
    <property type="entry name" value="Response_reg"/>
    <property type="match status" value="1"/>
</dbReference>
<dbReference type="InterPro" id="IPR036097">
    <property type="entry name" value="HisK_dim/P_sf"/>
</dbReference>
<feature type="coiled-coil region" evidence="7">
    <location>
        <begin position="136"/>
        <end position="170"/>
    </location>
</feature>
<dbReference type="GO" id="GO:0000155">
    <property type="term" value="F:phosphorelay sensor kinase activity"/>
    <property type="evidence" value="ECO:0007669"/>
    <property type="project" value="InterPro"/>
</dbReference>
<feature type="domain" description="Response regulatory" evidence="9">
    <location>
        <begin position="7"/>
        <end position="123"/>
    </location>
</feature>
<dbReference type="PROSITE" id="PS50110">
    <property type="entry name" value="RESPONSE_REGULATORY"/>
    <property type="match status" value="1"/>
</dbReference>
<dbReference type="InterPro" id="IPR003594">
    <property type="entry name" value="HATPase_dom"/>
</dbReference>
<evidence type="ECO:0000313" key="10">
    <source>
        <dbReference type="EMBL" id="GHF44405.1"/>
    </source>
</evidence>
<evidence type="ECO:0000256" key="3">
    <source>
        <dbReference type="ARBA" id="ARBA00022553"/>
    </source>
</evidence>
<dbReference type="Gene3D" id="3.30.565.10">
    <property type="entry name" value="Histidine kinase-like ATPase, C-terminal domain"/>
    <property type="match status" value="1"/>
</dbReference>
<keyword evidence="4" id="KW-0808">Transferase</keyword>
<dbReference type="Proteomes" id="UP000539473">
    <property type="component" value="Unassembled WGS sequence"/>
</dbReference>
<dbReference type="GO" id="GO:0007234">
    <property type="term" value="P:osmosensory signaling via phosphorelay pathway"/>
    <property type="evidence" value="ECO:0007669"/>
    <property type="project" value="TreeGrafter"/>
</dbReference>
<dbReference type="InterPro" id="IPR005467">
    <property type="entry name" value="His_kinase_dom"/>
</dbReference>
<reference evidence="10" key="1">
    <citation type="journal article" date="2014" name="Int. J. Syst. Evol. Microbiol.">
        <title>Complete genome of a new Firmicutes species belonging to the dominant human colonic microbiota ('Ruminococcus bicirculans') reveals two chromosomes and a selective capacity to utilize plant glucans.</title>
        <authorList>
            <consortium name="NISC Comparative Sequencing Program"/>
            <person name="Wegmann U."/>
            <person name="Louis P."/>
            <person name="Goesmann A."/>
            <person name="Henrissat B."/>
            <person name="Duncan S.H."/>
            <person name="Flint H.J."/>
        </authorList>
    </citation>
    <scope>NUCLEOTIDE SEQUENCE</scope>
    <source>
        <strain evidence="10">CGMCC 1.18437</strain>
    </source>
</reference>
<reference evidence="13" key="2">
    <citation type="journal article" date="2019" name="Int. J. Syst. Evol. Microbiol.">
        <title>The Global Catalogue of Microorganisms (GCM) 10K type strain sequencing project: providing services to taxonomists for standard genome sequencing and annotation.</title>
        <authorList>
            <consortium name="The Broad Institute Genomics Platform"/>
            <consortium name="The Broad Institute Genome Sequencing Center for Infectious Disease"/>
            <person name="Wu L."/>
            <person name="Ma J."/>
        </authorList>
    </citation>
    <scope>NUCLEOTIDE SEQUENCE [LARGE SCALE GENOMIC DNA]</scope>
    <source>
        <strain evidence="13">CGMCC 1.18437</strain>
    </source>
</reference>
<evidence type="ECO:0000256" key="1">
    <source>
        <dbReference type="ARBA" id="ARBA00000085"/>
    </source>
</evidence>
<dbReference type="EMBL" id="JACHFK010000004">
    <property type="protein sequence ID" value="MBB5376392.1"/>
    <property type="molecule type" value="Genomic_DNA"/>
</dbReference>
<sequence length="391" mass="42926">MSADLPRILVVDDSDAGRYVTGRTLRLGGHEVLEASDGAGALAALHHGPELVVLDINLPDVDGFTLCRTIRADPDVQHVAILMVSASYLSAPDMARGLDAGADAYLVHPVDPQVLLASVRALLRMRAAEATVRTLNATLEQRIETRTRQLVEQQTELTRSNEALRLANEELEAFTYSASHDLRTPVRHITGFADLALRELSRTPNAKVERQVAIIRDAAERMNALIDAMLLLSRTSRQELRAVTVDLAALVRQAQRDADLEFPGRPVAWEVAPLPHVTGDVATLQQVMTNLISNAVKFSKNREHASVRIWAETRPDEWAVFVRDNGEGFDAAYTGKLFGVFQRLHRYEAFEGTGVGLATVRRIVARHGGQVFAESHGGQGATFGFTLPRPR</sequence>
<reference evidence="11 12" key="3">
    <citation type="submission" date="2020-08" db="EMBL/GenBank/DDBJ databases">
        <title>Genomic Encyclopedia of Type Strains, Phase IV (KMG-IV): sequencing the most valuable type-strain genomes for metagenomic binning, comparative biology and taxonomic classification.</title>
        <authorList>
            <person name="Goeker M."/>
        </authorList>
    </citation>
    <scope>NUCLEOTIDE SEQUENCE [LARGE SCALE GENOMIC DNA]</scope>
    <source>
        <strain evidence="11 12">DSM 27521</strain>
    </source>
</reference>
<comment type="catalytic activity">
    <reaction evidence="1">
        <text>ATP + protein L-histidine = ADP + protein N-phospho-L-histidine.</text>
        <dbReference type="EC" id="2.7.13.3"/>
    </reaction>
</comment>
<dbReference type="PRINTS" id="PR00344">
    <property type="entry name" value="BCTRLSENSOR"/>
</dbReference>
<comment type="caution">
    <text evidence="11">The sequence shown here is derived from an EMBL/GenBank/DDBJ whole genome shotgun (WGS) entry which is preliminary data.</text>
</comment>
<dbReference type="PROSITE" id="PS50109">
    <property type="entry name" value="HIS_KIN"/>
    <property type="match status" value="1"/>
</dbReference>
<dbReference type="AlphaFoldDB" id="A0A7W8KDW5"/>